<name>A0ABP9Z3S8_9FUNG</name>
<gene>
    <name evidence="1" type="ORF">MFLAVUS_007219</name>
</gene>
<protein>
    <submittedName>
        <fullName evidence="1">Uncharacterized protein</fullName>
    </submittedName>
</protein>
<accession>A0ABP9Z3S8</accession>
<evidence type="ECO:0000313" key="2">
    <source>
        <dbReference type="Proteomes" id="UP001473302"/>
    </source>
</evidence>
<dbReference type="EMBL" id="BAABUK010000018">
    <property type="protein sequence ID" value="GAA5813732.1"/>
    <property type="molecule type" value="Genomic_DNA"/>
</dbReference>
<comment type="caution">
    <text evidence="1">The sequence shown here is derived from an EMBL/GenBank/DDBJ whole genome shotgun (WGS) entry which is preliminary data.</text>
</comment>
<reference evidence="1 2" key="1">
    <citation type="submission" date="2024-04" db="EMBL/GenBank/DDBJ databases">
        <title>genome sequences of Mucor flavus KT1a and Helicostylum pulchrum KT1b strains isolated from the surface of a dry-aged beef.</title>
        <authorList>
            <person name="Toyotome T."/>
            <person name="Hosono M."/>
            <person name="Torimaru M."/>
            <person name="Fukuda K."/>
            <person name="Mikami N."/>
        </authorList>
    </citation>
    <scope>NUCLEOTIDE SEQUENCE [LARGE SCALE GENOMIC DNA]</scope>
    <source>
        <strain evidence="1 2">KT1a</strain>
    </source>
</reference>
<organism evidence="1 2">
    <name type="scientific">Mucor flavus</name>
    <dbReference type="NCBI Taxonomy" id="439312"/>
    <lineage>
        <taxon>Eukaryota</taxon>
        <taxon>Fungi</taxon>
        <taxon>Fungi incertae sedis</taxon>
        <taxon>Mucoromycota</taxon>
        <taxon>Mucoromycotina</taxon>
        <taxon>Mucoromycetes</taxon>
        <taxon>Mucorales</taxon>
        <taxon>Mucorineae</taxon>
        <taxon>Mucoraceae</taxon>
        <taxon>Mucor</taxon>
    </lineage>
</organism>
<dbReference type="Proteomes" id="UP001473302">
    <property type="component" value="Unassembled WGS sequence"/>
</dbReference>
<evidence type="ECO:0000313" key="1">
    <source>
        <dbReference type="EMBL" id="GAA5813732.1"/>
    </source>
</evidence>
<proteinExistence type="predicted"/>
<sequence length="108" mass="12275">MSLFALPNSLRPGTDLMSKGVVRNPEVVNIIMKALANSQDEYIVGDSKWSNGTCSDLVFEPKTPMLESPPIVVEFQHTVDEEFKKRVTNYGLEACKRYKKKLIILNWD</sequence>
<keyword evidence="2" id="KW-1185">Reference proteome</keyword>